<proteinExistence type="predicted"/>
<reference evidence="6 7" key="1">
    <citation type="submission" date="2021-01" db="EMBL/GenBank/DDBJ databases">
        <title>FDA dAtabase for Regulatory Grade micrObial Sequences (FDA-ARGOS): Supporting development and validation of Infectious Disease Dx tests.</title>
        <authorList>
            <person name="Nelson B."/>
            <person name="Plummer A."/>
            <person name="Tallon L."/>
            <person name="Sadzewicz L."/>
            <person name="Zhao X."/>
            <person name="Boylan J."/>
            <person name="Ott S."/>
            <person name="Bowen H."/>
            <person name="Vavikolanu K."/>
            <person name="Mehta A."/>
            <person name="Aluvathingal J."/>
            <person name="Nadendla S."/>
            <person name="Myers T."/>
            <person name="Yan Y."/>
            <person name="Sichtig H."/>
        </authorList>
    </citation>
    <scope>NUCLEOTIDE SEQUENCE [LARGE SCALE GENOMIC DNA]</scope>
    <source>
        <strain evidence="6 7">FDAARGOS_1161</strain>
    </source>
</reference>
<accession>A0A974NLX8</accession>
<evidence type="ECO:0000259" key="4">
    <source>
        <dbReference type="PROSITE" id="PS50937"/>
    </source>
</evidence>
<dbReference type="Gene3D" id="1.10.1240.10">
    <property type="entry name" value="Methionine synthase domain"/>
    <property type="match status" value="1"/>
</dbReference>
<dbReference type="InterPro" id="IPR009061">
    <property type="entry name" value="DNA-bd_dom_put_sf"/>
</dbReference>
<organism evidence="6 7">
    <name type="scientific">Peribacillus psychrosaccharolyticus</name>
    <name type="common">Bacillus psychrosaccharolyticus</name>
    <dbReference type="NCBI Taxonomy" id="1407"/>
    <lineage>
        <taxon>Bacteria</taxon>
        <taxon>Bacillati</taxon>
        <taxon>Bacillota</taxon>
        <taxon>Bacilli</taxon>
        <taxon>Bacillales</taxon>
        <taxon>Bacillaceae</taxon>
        <taxon>Peribacillus</taxon>
    </lineage>
</organism>
<dbReference type="RefSeq" id="WP_040374465.1">
    <property type="nucleotide sequence ID" value="NZ_CP068053.1"/>
</dbReference>
<dbReference type="PANTHER" id="PTHR30204">
    <property type="entry name" value="REDOX-CYCLING DRUG-SENSING TRANSCRIPTIONAL ACTIVATOR SOXR"/>
    <property type="match status" value="1"/>
</dbReference>
<dbReference type="EMBL" id="CP068053">
    <property type="protein sequence ID" value="QQT00127.1"/>
    <property type="molecule type" value="Genomic_DNA"/>
</dbReference>
<dbReference type="Pfam" id="PF02310">
    <property type="entry name" value="B12-binding"/>
    <property type="match status" value="1"/>
</dbReference>
<dbReference type="SUPFAM" id="SSF46955">
    <property type="entry name" value="Putative DNA-binding domain"/>
    <property type="match status" value="1"/>
</dbReference>
<dbReference type="SUPFAM" id="SSF52242">
    <property type="entry name" value="Cobalamin (vitamin B12)-binding domain"/>
    <property type="match status" value="1"/>
</dbReference>
<dbReference type="GO" id="GO:0031419">
    <property type="term" value="F:cobalamin binding"/>
    <property type="evidence" value="ECO:0007669"/>
    <property type="project" value="InterPro"/>
</dbReference>
<evidence type="ECO:0000256" key="1">
    <source>
        <dbReference type="ARBA" id="ARBA00023015"/>
    </source>
</evidence>
<dbReference type="GO" id="GO:0003677">
    <property type="term" value="F:DNA binding"/>
    <property type="evidence" value="ECO:0007669"/>
    <property type="project" value="UniProtKB-KW"/>
</dbReference>
<dbReference type="Pfam" id="PF13411">
    <property type="entry name" value="MerR_1"/>
    <property type="match status" value="1"/>
</dbReference>
<keyword evidence="7" id="KW-1185">Reference proteome</keyword>
<feature type="domain" description="HTH merR-type" evidence="4">
    <location>
        <begin position="5"/>
        <end position="74"/>
    </location>
</feature>
<gene>
    <name evidence="6" type="ORF">I6J18_21520</name>
</gene>
<dbReference type="Gene3D" id="3.40.50.280">
    <property type="entry name" value="Cobalamin-binding domain"/>
    <property type="match status" value="1"/>
</dbReference>
<dbReference type="InterPro" id="IPR006158">
    <property type="entry name" value="Cobalamin-bd"/>
</dbReference>
<dbReference type="InterPro" id="IPR003759">
    <property type="entry name" value="Cbl-bd_cap"/>
</dbReference>
<dbReference type="KEGG" id="ppsr:I6J18_21520"/>
<dbReference type="InterPro" id="IPR036594">
    <property type="entry name" value="Meth_synthase_dom"/>
</dbReference>
<keyword evidence="2" id="KW-0238">DNA-binding</keyword>
<dbReference type="PROSITE" id="PS51332">
    <property type="entry name" value="B12_BINDING"/>
    <property type="match status" value="1"/>
</dbReference>
<keyword evidence="3" id="KW-0804">Transcription</keyword>
<dbReference type="InterPro" id="IPR000551">
    <property type="entry name" value="MerR-type_HTH_dom"/>
</dbReference>
<dbReference type="CDD" id="cd01104">
    <property type="entry name" value="HTH_MlrA-CarA"/>
    <property type="match status" value="1"/>
</dbReference>
<evidence type="ECO:0000256" key="2">
    <source>
        <dbReference type="ARBA" id="ARBA00023125"/>
    </source>
</evidence>
<name>A0A974NLX8_PERPY</name>
<dbReference type="PROSITE" id="PS50937">
    <property type="entry name" value="HTH_MERR_2"/>
    <property type="match status" value="1"/>
</dbReference>
<dbReference type="Gene3D" id="1.10.1660.10">
    <property type="match status" value="1"/>
</dbReference>
<protein>
    <submittedName>
        <fullName evidence="6">MerR family transcriptional regulator</fullName>
    </submittedName>
</protein>
<dbReference type="Pfam" id="PF02607">
    <property type="entry name" value="B12-binding_2"/>
    <property type="match status" value="1"/>
</dbReference>
<dbReference type="PANTHER" id="PTHR30204:SF67">
    <property type="entry name" value="HTH-TYPE TRANSCRIPTIONAL REGULATOR MLRA-RELATED"/>
    <property type="match status" value="1"/>
</dbReference>
<dbReference type="GO" id="GO:0003700">
    <property type="term" value="F:DNA-binding transcription factor activity"/>
    <property type="evidence" value="ECO:0007669"/>
    <property type="project" value="InterPro"/>
</dbReference>
<evidence type="ECO:0000313" key="6">
    <source>
        <dbReference type="EMBL" id="QQT00127.1"/>
    </source>
</evidence>
<dbReference type="InterPro" id="IPR047057">
    <property type="entry name" value="MerR_fam"/>
</dbReference>
<feature type="domain" description="B12-binding" evidence="5">
    <location>
        <begin position="177"/>
        <end position="290"/>
    </location>
</feature>
<keyword evidence="1" id="KW-0805">Transcription regulation</keyword>
<dbReference type="GO" id="GO:0046872">
    <property type="term" value="F:metal ion binding"/>
    <property type="evidence" value="ECO:0007669"/>
    <property type="project" value="InterPro"/>
</dbReference>
<dbReference type="AlphaFoldDB" id="A0A974NLX8"/>
<dbReference type="SMART" id="SM00422">
    <property type="entry name" value="HTH_MERR"/>
    <property type="match status" value="1"/>
</dbReference>
<evidence type="ECO:0000259" key="5">
    <source>
        <dbReference type="PROSITE" id="PS51332"/>
    </source>
</evidence>
<dbReference type="InterPro" id="IPR036724">
    <property type="entry name" value="Cobalamin-bd_sf"/>
</dbReference>
<sequence>MHEGKYNIKAASTILGIPSGTLRAWERRYQFIAPDRNESGHRLYSDKQIQTLKGLIEKTKQGFTISQAVALLDRERSTEAVEEESIITDNQTKDYSEKLIKALLAFEEDKAHSIINQVFSMFTVEIAVIEILGASLVKIGDMWENGEINTAHEHFASSILQARISFIMHTQPSNPMMPKAVMVCGPEEKHELGLLIFTLYLRRKGYGTIYLGPSIAENDLETVLDAVNPGYLFLSCTMPACYTKTMKMLPLIKQKYPQLKIGLGGTGFAGYEEDLFVGDTPTEWNKWLNR</sequence>
<dbReference type="Proteomes" id="UP000595254">
    <property type="component" value="Chromosome"/>
</dbReference>
<evidence type="ECO:0000313" key="7">
    <source>
        <dbReference type="Proteomes" id="UP000595254"/>
    </source>
</evidence>
<evidence type="ECO:0000256" key="3">
    <source>
        <dbReference type="ARBA" id="ARBA00023163"/>
    </source>
</evidence>